<evidence type="ECO:0000313" key="2">
    <source>
        <dbReference type="Proteomes" id="UP001594351"/>
    </source>
</evidence>
<sequence length="88" mass="10001">TEILFYHLFGKLGGGLRRWFNLIDTWEPLWYVASQQDFRRSRSKFFQIMVLNVTATQAKTAMAHLHSAGGINGQFLGNNMLETAARPG</sequence>
<proteinExistence type="predicted"/>
<dbReference type="EMBL" id="JBHPBY010000097">
    <property type="protein sequence ID" value="MFC1850405.1"/>
    <property type="molecule type" value="Genomic_DNA"/>
</dbReference>
<comment type="caution">
    <text evidence="1">The sequence shown here is derived from an EMBL/GenBank/DDBJ whole genome shotgun (WGS) entry which is preliminary data.</text>
</comment>
<reference evidence="1 2" key="1">
    <citation type="submission" date="2024-09" db="EMBL/GenBank/DDBJ databases">
        <title>Laminarin stimulates single cell rates of sulfate reduction while oxygen inhibits transcriptomic activity in coastal marine sediment.</title>
        <authorList>
            <person name="Lindsay M."/>
            <person name="Orcutt B."/>
            <person name="Emerson D."/>
            <person name="Stepanauskas R."/>
            <person name="D'Angelo T."/>
        </authorList>
    </citation>
    <scope>NUCLEOTIDE SEQUENCE [LARGE SCALE GENOMIC DNA]</scope>
    <source>
        <strain evidence="1">SAG AM-311-K15</strain>
    </source>
</reference>
<dbReference type="Proteomes" id="UP001594351">
    <property type="component" value="Unassembled WGS sequence"/>
</dbReference>
<protein>
    <submittedName>
        <fullName evidence="1">Uncharacterized protein</fullName>
    </submittedName>
</protein>
<keyword evidence="2" id="KW-1185">Reference proteome</keyword>
<organism evidence="1 2">
    <name type="scientific">candidate division CSSED10-310 bacterium</name>
    <dbReference type="NCBI Taxonomy" id="2855610"/>
    <lineage>
        <taxon>Bacteria</taxon>
        <taxon>Bacteria division CSSED10-310</taxon>
    </lineage>
</organism>
<name>A0ABV6YW28_UNCC1</name>
<feature type="non-terminal residue" evidence="1">
    <location>
        <position position="1"/>
    </location>
</feature>
<gene>
    <name evidence="1" type="ORF">ACFL27_09465</name>
</gene>
<evidence type="ECO:0000313" key="1">
    <source>
        <dbReference type="EMBL" id="MFC1850405.1"/>
    </source>
</evidence>
<accession>A0ABV6YW28</accession>